<dbReference type="Pfam" id="PF07171">
    <property type="entry name" value="MlrC_C"/>
    <property type="match status" value="1"/>
</dbReference>
<dbReference type="PIRSF" id="PIRSF012702">
    <property type="entry name" value="UCP012702"/>
    <property type="match status" value="1"/>
</dbReference>
<feature type="domain" description="Microcystin LR degradation protein MlrC C-terminal" evidence="1">
    <location>
        <begin position="320"/>
        <end position="493"/>
    </location>
</feature>
<gene>
    <name evidence="3" type="ORF">J2Z66_002326</name>
</gene>
<evidence type="ECO:0000259" key="1">
    <source>
        <dbReference type="Pfam" id="PF07171"/>
    </source>
</evidence>
<accession>A0ABS4IT28</accession>
<dbReference type="RefSeq" id="WP_245375461.1">
    <property type="nucleotide sequence ID" value="NZ_JAGGLB010000006.1"/>
</dbReference>
<evidence type="ECO:0000313" key="3">
    <source>
        <dbReference type="EMBL" id="MBP1990720.1"/>
    </source>
</evidence>
<dbReference type="EMBL" id="JAGGLB010000006">
    <property type="protein sequence ID" value="MBP1990720.1"/>
    <property type="molecule type" value="Genomic_DNA"/>
</dbReference>
<dbReference type="Pfam" id="PF07364">
    <property type="entry name" value="DUF1485"/>
    <property type="match status" value="1"/>
</dbReference>
<dbReference type="InterPro" id="IPR010799">
    <property type="entry name" value="MlrC_C"/>
</dbReference>
<name>A0ABS4IT28_9BACL</name>
<reference evidence="3 4" key="1">
    <citation type="submission" date="2021-03" db="EMBL/GenBank/DDBJ databases">
        <title>Genomic Encyclopedia of Type Strains, Phase IV (KMG-IV): sequencing the most valuable type-strain genomes for metagenomic binning, comparative biology and taxonomic classification.</title>
        <authorList>
            <person name="Goeker M."/>
        </authorList>
    </citation>
    <scope>NUCLEOTIDE SEQUENCE [LARGE SCALE GENOMIC DNA]</scope>
    <source>
        <strain evidence="3 4">DSM 26048</strain>
    </source>
</reference>
<dbReference type="InterPro" id="IPR009197">
    <property type="entry name" value="MlrC"/>
</dbReference>
<evidence type="ECO:0000313" key="4">
    <source>
        <dbReference type="Proteomes" id="UP001519287"/>
    </source>
</evidence>
<protein>
    <submittedName>
        <fullName evidence="3">Microcystin degradation protein MlrC</fullName>
    </submittedName>
</protein>
<dbReference type="InterPro" id="IPR015995">
    <property type="entry name" value="MlrC_N"/>
</dbReference>
<sequence length="501" mass="53603">MKGKGEDNGAGTGTGTGTGLKIAVAGLFHETNTFVPAPTSEESFREHWLSGNELVFDFYKGTTTTMGGVIDAAKAQGVDLAAGLYTEAPPGGIISAQTADVLLDAMVGSIDASADGLVLLLHGAMVSENYRDFEGECLRRVRERFGDKGHFPIILTLDLHANISGQMVQLSDVIIGYNTYPHVDMYECGIEAVELVIRLLRAEMAPCQAHAHTQMLVVPQGMMTEEGSMKVLMNRAFDMELDDKVLNVTVAGGFPYSDVKEAGMSFVVTTDGDAELAERYVNELKAFAIEQRESFNVSYCSPKAAIEQALAQPEGPVILAEGSDNVGGGGPADATHILEHLVDIPESTLMVICDAEAVQAAEAVGVGGEFSGYVGGKTDKLHGKPVLIQGKVRHLYDGIFQNVGAYRTGQQVDMGKTAVIQCGNLTLMLTTKRVPPFDLGHVRCVGLWPEDFKVIVVKSAVAWQAAFGAFAKQVIHVDTPGCSSANLLHFDYQYVNQPISP</sequence>
<evidence type="ECO:0000259" key="2">
    <source>
        <dbReference type="Pfam" id="PF07364"/>
    </source>
</evidence>
<comment type="caution">
    <text evidence="3">The sequence shown here is derived from an EMBL/GenBank/DDBJ whole genome shotgun (WGS) entry which is preliminary data.</text>
</comment>
<organism evidence="3 4">
    <name type="scientific">Paenibacillus eucommiae</name>
    <dbReference type="NCBI Taxonomy" id="1355755"/>
    <lineage>
        <taxon>Bacteria</taxon>
        <taxon>Bacillati</taxon>
        <taxon>Bacillota</taxon>
        <taxon>Bacilli</taxon>
        <taxon>Bacillales</taxon>
        <taxon>Paenibacillaceae</taxon>
        <taxon>Paenibacillus</taxon>
    </lineage>
</organism>
<proteinExistence type="predicted"/>
<keyword evidence="4" id="KW-1185">Reference proteome</keyword>
<dbReference type="Proteomes" id="UP001519287">
    <property type="component" value="Unassembled WGS sequence"/>
</dbReference>
<feature type="domain" description="Microcystin LR degradation protein MlrC N-terminal" evidence="2">
    <location>
        <begin position="21"/>
        <end position="310"/>
    </location>
</feature>